<dbReference type="Proteomes" id="UP000027997">
    <property type="component" value="Unassembled WGS sequence"/>
</dbReference>
<dbReference type="InterPro" id="IPR011010">
    <property type="entry name" value="DNA_brk_join_enz"/>
</dbReference>
<evidence type="ECO:0008006" key="10">
    <source>
        <dbReference type="Google" id="ProtNLM"/>
    </source>
</evidence>
<dbReference type="Gene3D" id="1.10.443.10">
    <property type="entry name" value="Intergrase catalytic core"/>
    <property type="match status" value="1"/>
</dbReference>
<dbReference type="EMBL" id="JOJP01000001">
    <property type="protein sequence ID" value="KEI70253.1"/>
    <property type="molecule type" value="Genomic_DNA"/>
</dbReference>
<evidence type="ECO:0000256" key="1">
    <source>
        <dbReference type="ARBA" id="ARBA00008857"/>
    </source>
</evidence>
<dbReference type="GO" id="GO:0015074">
    <property type="term" value="P:DNA integration"/>
    <property type="evidence" value="ECO:0007669"/>
    <property type="project" value="UniProtKB-KW"/>
</dbReference>
<dbReference type="SUPFAM" id="SSF56349">
    <property type="entry name" value="DNA breaking-rejoining enzymes"/>
    <property type="match status" value="1"/>
</dbReference>
<evidence type="ECO:0000259" key="6">
    <source>
        <dbReference type="PROSITE" id="PS51898"/>
    </source>
</evidence>
<evidence type="ECO:0000256" key="5">
    <source>
        <dbReference type="PROSITE-ProRule" id="PRU01248"/>
    </source>
</evidence>
<dbReference type="Gene3D" id="3.30.160.390">
    <property type="entry name" value="Integrase, DNA-binding domain"/>
    <property type="match status" value="1"/>
</dbReference>
<dbReference type="PANTHER" id="PTHR30629">
    <property type="entry name" value="PROPHAGE INTEGRASE"/>
    <property type="match status" value="1"/>
</dbReference>
<organism evidence="8 9">
    <name type="scientific">Endozoicomonas elysicola</name>
    <dbReference type="NCBI Taxonomy" id="305900"/>
    <lineage>
        <taxon>Bacteria</taxon>
        <taxon>Pseudomonadati</taxon>
        <taxon>Pseudomonadota</taxon>
        <taxon>Gammaproteobacteria</taxon>
        <taxon>Oceanospirillales</taxon>
        <taxon>Endozoicomonadaceae</taxon>
        <taxon>Endozoicomonas</taxon>
    </lineage>
</organism>
<keyword evidence="9" id="KW-1185">Reference proteome</keyword>
<dbReference type="GO" id="GO:0006310">
    <property type="term" value="P:DNA recombination"/>
    <property type="evidence" value="ECO:0007669"/>
    <property type="project" value="UniProtKB-KW"/>
</dbReference>
<keyword evidence="3 5" id="KW-0238">DNA-binding</keyword>
<comment type="similarity">
    <text evidence="1">Belongs to the 'phage' integrase family.</text>
</comment>
<dbReference type="eggNOG" id="COG4974">
    <property type="taxonomic scope" value="Bacteria"/>
</dbReference>
<feature type="domain" description="Tyr recombinase" evidence="6">
    <location>
        <begin position="196"/>
        <end position="407"/>
    </location>
</feature>
<dbReference type="CDD" id="cd00796">
    <property type="entry name" value="INT_Rci_Hp1_C"/>
    <property type="match status" value="1"/>
</dbReference>
<dbReference type="GO" id="GO:0003677">
    <property type="term" value="F:DNA binding"/>
    <property type="evidence" value="ECO:0007669"/>
    <property type="project" value="UniProtKB-UniRule"/>
</dbReference>
<evidence type="ECO:0000313" key="8">
    <source>
        <dbReference type="EMBL" id="KEI70253.1"/>
    </source>
</evidence>
<dbReference type="InterPro" id="IPR025166">
    <property type="entry name" value="Integrase_DNA_bind_dom"/>
</dbReference>
<dbReference type="STRING" id="305900.GV64_05420"/>
<dbReference type="PROSITE" id="PS51898">
    <property type="entry name" value="TYR_RECOMBINASE"/>
    <property type="match status" value="1"/>
</dbReference>
<dbReference type="Pfam" id="PF13356">
    <property type="entry name" value="Arm-DNA-bind_3"/>
    <property type="match status" value="1"/>
</dbReference>
<keyword evidence="2" id="KW-0229">DNA integration</keyword>
<dbReference type="PANTHER" id="PTHR30629:SF2">
    <property type="entry name" value="PROPHAGE INTEGRASE INTS-RELATED"/>
    <property type="match status" value="1"/>
</dbReference>
<dbReference type="Gene3D" id="1.10.150.130">
    <property type="match status" value="1"/>
</dbReference>
<dbReference type="AlphaFoldDB" id="A0A081K7X7"/>
<reference evidence="8 9" key="1">
    <citation type="submission" date="2014-06" db="EMBL/GenBank/DDBJ databases">
        <title>Whole Genome Sequences of Three Symbiotic Endozoicomonas Bacteria.</title>
        <authorList>
            <person name="Neave M.J."/>
            <person name="Apprill A."/>
            <person name="Voolstra C.R."/>
        </authorList>
    </citation>
    <scope>NUCLEOTIDE SEQUENCE [LARGE SCALE GENOMIC DNA]</scope>
    <source>
        <strain evidence="8 9">DSM 22380</strain>
    </source>
</reference>
<dbReference type="InterPro" id="IPR002104">
    <property type="entry name" value="Integrase_catalytic"/>
</dbReference>
<protein>
    <recommendedName>
        <fullName evidence="10">Tyr recombinase domain-containing protein</fullName>
    </recommendedName>
</protein>
<sequence>MREKPYFVYDENGNGLRLRIAPTGVKSFQVMKRIGTKVSFVTVGKFCGKEGSMLMHPEQAQQRARVLYAELAAGNNVNEKKKQQRREEQSKKDATLSAFMKNHYEQWSSVNHKDSEGILKRITFHFGKWFDKPLHELTSALVEGWRQEQLNMGRKPSGINRDLTALRGLLSRALDTGIIDTHPLNKVKQLKVDRNPKPRFLTTDEESRLLAALDKRQACQQAKRTRYNQWLKERRHPTLPELNIEFTDYIKPIVLLAINSGLRRGEIFNLTWHDVNFDQKYLSVEGTGSKTGHTRHVPLNQTAYETLSVWRRQTNSLSFVFPHSETGSRLRSIKSAWREVLKVADLCFPKEHPEYFTFHDLRHAFASKLVMRGASLYDIKELLGHDTIDTTQVYAHLAPQHKANIVALLDEN</sequence>
<evidence type="ECO:0000256" key="4">
    <source>
        <dbReference type="ARBA" id="ARBA00023172"/>
    </source>
</evidence>
<dbReference type="InterPro" id="IPR038488">
    <property type="entry name" value="Integrase_DNA-bd_sf"/>
</dbReference>
<dbReference type="PROSITE" id="PS51900">
    <property type="entry name" value="CB"/>
    <property type="match status" value="1"/>
</dbReference>
<evidence type="ECO:0000256" key="3">
    <source>
        <dbReference type="ARBA" id="ARBA00023125"/>
    </source>
</evidence>
<gene>
    <name evidence="8" type="ORF">GV64_05420</name>
</gene>
<dbReference type="InterPro" id="IPR050808">
    <property type="entry name" value="Phage_Integrase"/>
</dbReference>
<proteinExistence type="inferred from homology"/>
<accession>A0A081K7X7</accession>
<dbReference type="InterPro" id="IPR013762">
    <property type="entry name" value="Integrase-like_cat_sf"/>
</dbReference>
<evidence type="ECO:0000259" key="7">
    <source>
        <dbReference type="PROSITE" id="PS51900"/>
    </source>
</evidence>
<evidence type="ECO:0000313" key="9">
    <source>
        <dbReference type="Proteomes" id="UP000027997"/>
    </source>
</evidence>
<dbReference type="Pfam" id="PF00589">
    <property type="entry name" value="Phage_integrase"/>
    <property type="match status" value="1"/>
</dbReference>
<name>A0A081K7X7_9GAMM</name>
<comment type="caution">
    <text evidence="8">The sequence shown here is derived from an EMBL/GenBank/DDBJ whole genome shotgun (WGS) entry which is preliminary data.</text>
</comment>
<evidence type="ECO:0000256" key="2">
    <source>
        <dbReference type="ARBA" id="ARBA00022908"/>
    </source>
</evidence>
<keyword evidence="4" id="KW-0233">DNA recombination</keyword>
<dbReference type="InterPro" id="IPR044068">
    <property type="entry name" value="CB"/>
</dbReference>
<feature type="domain" description="Core-binding (CB)" evidence="7">
    <location>
        <begin position="94"/>
        <end position="174"/>
    </location>
</feature>
<dbReference type="InterPro" id="IPR010998">
    <property type="entry name" value="Integrase_recombinase_N"/>
</dbReference>